<name>A0A7J7KFL3_BUGNE</name>
<dbReference type="EMBL" id="VXIV02000690">
    <property type="protein sequence ID" value="KAF6036671.1"/>
    <property type="molecule type" value="Genomic_DNA"/>
</dbReference>
<evidence type="ECO:0000313" key="4">
    <source>
        <dbReference type="Proteomes" id="UP000593567"/>
    </source>
</evidence>
<gene>
    <name evidence="3" type="ORF">EB796_005016</name>
</gene>
<evidence type="ECO:0000313" key="3">
    <source>
        <dbReference type="EMBL" id="KAF6036671.1"/>
    </source>
</evidence>
<keyword evidence="1" id="KW-0812">Transmembrane</keyword>
<protein>
    <submittedName>
        <fullName evidence="3">Uncharacterized protein</fullName>
    </submittedName>
</protein>
<keyword evidence="4" id="KW-1185">Reference proteome</keyword>
<dbReference type="Proteomes" id="UP000593567">
    <property type="component" value="Unassembled WGS sequence"/>
</dbReference>
<feature type="transmembrane region" description="Helical" evidence="1">
    <location>
        <begin position="187"/>
        <end position="208"/>
    </location>
</feature>
<feature type="chain" id="PRO_5029628189" evidence="2">
    <location>
        <begin position="24"/>
        <end position="322"/>
    </location>
</feature>
<evidence type="ECO:0000256" key="1">
    <source>
        <dbReference type="SAM" id="Phobius"/>
    </source>
</evidence>
<feature type="signal peptide" evidence="2">
    <location>
        <begin position="1"/>
        <end position="23"/>
    </location>
</feature>
<organism evidence="3 4">
    <name type="scientific">Bugula neritina</name>
    <name type="common">Brown bryozoan</name>
    <name type="synonym">Sertularia neritina</name>
    <dbReference type="NCBI Taxonomy" id="10212"/>
    <lineage>
        <taxon>Eukaryota</taxon>
        <taxon>Metazoa</taxon>
        <taxon>Spiralia</taxon>
        <taxon>Lophotrochozoa</taxon>
        <taxon>Bryozoa</taxon>
        <taxon>Gymnolaemata</taxon>
        <taxon>Cheilostomatida</taxon>
        <taxon>Flustrina</taxon>
        <taxon>Buguloidea</taxon>
        <taxon>Bugulidae</taxon>
        <taxon>Bugula</taxon>
    </lineage>
</organism>
<dbReference type="AlphaFoldDB" id="A0A7J7KFL3"/>
<keyword evidence="1" id="KW-0472">Membrane</keyword>
<keyword evidence="2" id="KW-0732">Signal</keyword>
<keyword evidence="1" id="KW-1133">Transmembrane helix</keyword>
<evidence type="ECO:0000256" key="2">
    <source>
        <dbReference type="SAM" id="SignalP"/>
    </source>
</evidence>
<comment type="caution">
    <text evidence="3">The sequence shown here is derived from an EMBL/GenBank/DDBJ whole genome shotgun (WGS) entry which is preliminary data.</text>
</comment>
<reference evidence="3" key="1">
    <citation type="submission" date="2020-06" db="EMBL/GenBank/DDBJ databases">
        <title>Draft genome of Bugula neritina, a colonial animal packing powerful symbionts and potential medicines.</title>
        <authorList>
            <person name="Rayko M."/>
        </authorList>
    </citation>
    <scope>NUCLEOTIDE SEQUENCE [LARGE SCALE GENOMIC DNA]</scope>
    <source>
        <strain evidence="3">Kwan_BN1</strain>
    </source>
</reference>
<proteinExistence type="predicted"/>
<accession>A0A7J7KFL3</accession>
<sequence length="322" mass="37468">MEWIYIKIIFICTIYTIVQECTAFTTMNMDIYICQNGYIPPSKCFHEFSVMHVRSVSLQFKDSAVNVSDRSTRCHREVKVQRKIINILDQALTPQYRYIYRWARHKCQGRRECLPGRLPRWDQIQGDGTAEGKYFSGIRVDAVCDTIPVPTEEAPVSTTTTSTTTTARAAAISFYILTPQLTHIERIMLGVSLGLAISILLVTLLLLYHWDTMRRKKRLLEILDDIGRPHEEHDWYVDELVEEQKYSQMDSIKPDEIMTLDKYHCFAQNRLYLKTTERILHNFCTTISRNNSVRSNGSRGSGWRSSGRRSNRGYTNDAFHLY</sequence>